<reference evidence="1" key="1">
    <citation type="journal article" date="2015" name="Nature">
        <title>Complex archaea that bridge the gap between prokaryotes and eukaryotes.</title>
        <authorList>
            <person name="Spang A."/>
            <person name="Saw J.H."/>
            <person name="Jorgensen S.L."/>
            <person name="Zaremba-Niedzwiedzka K."/>
            <person name="Martijn J."/>
            <person name="Lind A.E."/>
            <person name="van Eijk R."/>
            <person name="Schleper C."/>
            <person name="Guy L."/>
            <person name="Ettema T.J."/>
        </authorList>
    </citation>
    <scope>NUCLEOTIDE SEQUENCE</scope>
</reference>
<organism evidence="1">
    <name type="scientific">marine sediment metagenome</name>
    <dbReference type="NCBI Taxonomy" id="412755"/>
    <lineage>
        <taxon>unclassified sequences</taxon>
        <taxon>metagenomes</taxon>
        <taxon>ecological metagenomes</taxon>
    </lineage>
</organism>
<gene>
    <name evidence="1" type="ORF">LCGC14_2977150</name>
</gene>
<dbReference type="EMBL" id="LAZR01060701">
    <property type="protein sequence ID" value="KKK65141.1"/>
    <property type="molecule type" value="Genomic_DNA"/>
</dbReference>
<protein>
    <submittedName>
        <fullName evidence="1">Uncharacterized protein</fullName>
    </submittedName>
</protein>
<dbReference type="AlphaFoldDB" id="A0A0F8ZYX6"/>
<accession>A0A0F8ZYX6</accession>
<name>A0A0F8ZYX6_9ZZZZ</name>
<sequence>MRLSWEYLFGGILFFVAGMGLTQSDTIALAGHMIVAQEIRQLTTAVENLETAGDTSWG</sequence>
<evidence type="ECO:0000313" key="1">
    <source>
        <dbReference type="EMBL" id="KKK65141.1"/>
    </source>
</evidence>
<comment type="caution">
    <text evidence="1">The sequence shown here is derived from an EMBL/GenBank/DDBJ whole genome shotgun (WGS) entry which is preliminary data.</text>
</comment>
<proteinExistence type="predicted"/>